<keyword evidence="1" id="KW-0732">Signal</keyword>
<dbReference type="SUPFAM" id="SSF56436">
    <property type="entry name" value="C-type lectin-like"/>
    <property type="match status" value="1"/>
</dbReference>
<evidence type="ECO:0000313" key="4">
    <source>
        <dbReference type="Proteomes" id="UP001153636"/>
    </source>
</evidence>
<name>A0A9P0GAL4_9CUCU</name>
<gene>
    <name evidence="3" type="ORF">PSYICH_LOCUS8537</name>
</gene>
<dbReference type="Proteomes" id="UP001153636">
    <property type="component" value="Chromosome 3"/>
</dbReference>
<accession>A0A9P0GAL4</accession>
<dbReference type="Gene3D" id="3.10.100.10">
    <property type="entry name" value="Mannose-Binding Protein A, subunit A"/>
    <property type="match status" value="1"/>
</dbReference>
<reference evidence="3" key="1">
    <citation type="submission" date="2022-01" db="EMBL/GenBank/DDBJ databases">
        <authorList>
            <person name="King R."/>
        </authorList>
    </citation>
    <scope>NUCLEOTIDE SEQUENCE</scope>
</reference>
<dbReference type="InterPro" id="IPR016186">
    <property type="entry name" value="C-type_lectin-like/link_sf"/>
</dbReference>
<proteinExistence type="predicted"/>
<dbReference type="InterPro" id="IPR001304">
    <property type="entry name" value="C-type_lectin-like"/>
</dbReference>
<feature type="chain" id="PRO_5040431130" description="C-type lectin domain-containing protein" evidence="1">
    <location>
        <begin position="20"/>
        <end position="161"/>
    </location>
</feature>
<dbReference type="AlphaFoldDB" id="A0A9P0GAL4"/>
<feature type="domain" description="C-type lectin" evidence="2">
    <location>
        <begin position="13"/>
        <end position="156"/>
    </location>
</feature>
<protein>
    <recommendedName>
        <fullName evidence="2">C-type lectin domain-containing protein</fullName>
    </recommendedName>
</protein>
<dbReference type="Pfam" id="PF00059">
    <property type="entry name" value="Lectin_C"/>
    <property type="match status" value="1"/>
</dbReference>
<sequence length="161" mass="18374">MNSFLAISCFFICFTTTIAFPKNGTKLWSHTFKLGEKTYFVDLNEVSFDDAVIFCKDNNLQLVAIENEIENTNLYNHLDSLGIINSGLWTSGTKLAFSEEWVWLTSGEVITFTDWNFEPTYKNNNEYCLAVVPSIHDPSHFWINDNCEVLAFPICQSVSSN</sequence>
<feature type="signal peptide" evidence="1">
    <location>
        <begin position="1"/>
        <end position="19"/>
    </location>
</feature>
<dbReference type="OrthoDB" id="6650247at2759"/>
<evidence type="ECO:0000259" key="2">
    <source>
        <dbReference type="SMART" id="SM00034"/>
    </source>
</evidence>
<keyword evidence="4" id="KW-1185">Reference proteome</keyword>
<dbReference type="EMBL" id="OV651815">
    <property type="protein sequence ID" value="CAH1108454.1"/>
    <property type="molecule type" value="Genomic_DNA"/>
</dbReference>
<dbReference type="InterPro" id="IPR016187">
    <property type="entry name" value="CTDL_fold"/>
</dbReference>
<dbReference type="SMART" id="SM00034">
    <property type="entry name" value="CLECT"/>
    <property type="match status" value="1"/>
</dbReference>
<evidence type="ECO:0000313" key="3">
    <source>
        <dbReference type="EMBL" id="CAH1108454.1"/>
    </source>
</evidence>
<organism evidence="3 4">
    <name type="scientific">Psylliodes chrysocephalus</name>
    <dbReference type="NCBI Taxonomy" id="3402493"/>
    <lineage>
        <taxon>Eukaryota</taxon>
        <taxon>Metazoa</taxon>
        <taxon>Ecdysozoa</taxon>
        <taxon>Arthropoda</taxon>
        <taxon>Hexapoda</taxon>
        <taxon>Insecta</taxon>
        <taxon>Pterygota</taxon>
        <taxon>Neoptera</taxon>
        <taxon>Endopterygota</taxon>
        <taxon>Coleoptera</taxon>
        <taxon>Polyphaga</taxon>
        <taxon>Cucujiformia</taxon>
        <taxon>Chrysomeloidea</taxon>
        <taxon>Chrysomelidae</taxon>
        <taxon>Galerucinae</taxon>
        <taxon>Alticini</taxon>
        <taxon>Psylliodes</taxon>
    </lineage>
</organism>
<dbReference type="CDD" id="cd00037">
    <property type="entry name" value="CLECT"/>
    <property type="match status" value="1"/>
</dbReference>
<evidence type="ECO:0000256" key="1">
    <source>
        <dbReference type="SAM" id="SignalP"/>
    </source>
</evidence>